<dbReference type="Proteomes" id="UP000635245">
    <property type="component" value="Unassembled WGS sequence"/>
</dbReference>
<dbReference type="InterPro" id="IPR050315">
    <property type="entry name" value="FAD-oxidoreductase_2"/>
</dbReference>
<dbReference type="InterPro" id="IPR027477">
    <property type="entry name" value="Succ_DH/fumarate_Rdtase_cat_sf"/>
</dbReference>
<evidence type="ECO:0000256" key="3">
    <source>
        <dbReference type="ARBA" id="ARBA00022827"/>
    </source>
</evidence>
<keyword evidence="4" id="KW-0560">Oxidoreductase</keyword>
<comment type="caution">
    <text evidence="7">The sequence shown here is derived from an EMBL/GenBank/DDBJ whole genome shotgun (WGS) entry which is preliminary data.</text>
</comment>
<evidence type="ECO:0000313" key="8">
    <source>
        <dbReference type="Proteomes" id="UP000635245"/>
    </source>
</evidence>
<dbReference type="PRINTS" id="PR00411">
    <property type="entry name" value="PNDRDTASEI"/>
</dbReference>
<dbReference type="SUPFAM" id="SSF51905">
    <property type="entry name" value="FAD/NAD(P)-binding domain"/>
    <property type="match status" value="1"/>
</dbReference>
<dbReference type="Gene3D" id="3.90.700.10">
    <property type="entry name" value="Succinate dehydrogenase/fumarate reductase flavoprotein, catalytic domain"/>
    <property type="match status" value="1"/>
</dbReference>
<dbReference type="EMBL" id="JAENJH010000001">
    <property type="protein sequence ID" value="MBK1783642.1"/>
    <property type="molecule type" value="Genomic_DNA"/>
</dbReference>
<dbReference type="GO" id="GO:0033765">
    <property type="term" value="F:steroid dehydrogenase activity, acting on the CH-CH group of donors"/>
    <property type="evidence" value="ECO:0007669"/>
    <property type="project" value="UniProtKB-ARBA"/>
</dbReference>
<comment type="cofactor">
    <cofactor evidence="1">
        <name>FAD</name>
        <dbReference type="ChEBI" id="CHEBI:57692"/>
    </cofactor>
</comment>
<keyword evidence="8" id="KW-1185">Reference proteome</keyword>
<feature type="domain" description="FAD-dependent oxidoreductase 2 FAD-binding" evidence="6">
    <location>
        <begin position="25"/>
        <end position="446"/>
    </location>
</feature>
<evidence type="ECO:0000256" key="2">
    <source>
        <dbReference type="ARBA" id="ARBA00022630"/>
    </source>
</evidence>
<gene>
    <name evidence="7" type="ORF">JHE00_04825</name>
</gene>
<protein>
    <submittedName>
        <fullName evidence="7">FAD-dependent oxidoreductase</fullName>
    </submittedName>
</protein>
<dbReference type="InterPro" id="IPR036188">
    <property type="entry name" value="FAD/NAD-bd_sf"/>
</dbReference>
<name>A0A934V2X5_9PSEU</name>
<feature type="region of interest" description="Disordered" evidence="5">
    <location>
        <begin position="1"/>
        <end position="20"/>
    </location>
</feature>
<dbReference type="PANTHER" id="PTHR43400">
    <property type="entry name" value="FUMARATE REDUCTASE"/>
    <property type="match status" value="1"/>
</dbReference>
<reference evidence="7" key="1">
    <citation type="submission" date="2020-12" db="EMBL/GenBank/DDBJ databases">
        <title>Prauserella sp. ASG 168, a novel actinomycete isolated from cave rock.</title>
        <authorList>
            <person name="Suriyachadkun C."/>
        </authorList>
    </citation>
    <scope>NUCLEOTIDE SEQUENCE</scope>
    <source>
        <strain evidence="7">ASG 168</strain>
    </source>
</reference>
<dbReference type="SUPFAM" id="SSF56425">
    <property type="entry name" value="Succinate dehydrogenase/fumarate reductase flavoprotein, catalytic domain"/>
    <property type="match status" value="1"/>
</dbReference>
<organism evidence="7 8">
    <name type="scientific">Prauserella cavernicola</name>
    <dbReference type="NCBI Taxonomy" id="2800127"/>
    <lineage>
        <taxon>Bacteria</taxon>
        <taxon>Bacillati</taxon>
        <taxon>Actinomycetota</taxon>
        <taxon>Actinomycetes</taxon>
        <taxon>Pseudonocardiales</taxon>
        <taxon>Pseudonocardiaceae</taxon>
        <taxon>Prauserella</taxon>
    </lineage>
</organism>
<dbReference type="RefSeq" id="WP_200315115.1">
    <property type="nucleotide sequence ID" value="NZ_JAENJH010000001.1"/>
</dbReference>
<dbReference type="AlphaFoldDB" id="A0A934V2X5"/>
<evidence type="ECO:0000259" key="6">
    <source>
        <dbReference type="Pfam" id="PF00890"/>
    </source>
</evidence>
<dbReference type="PANTHER" id="PTHR43400:SF7">
    <property type="entry name" value="FAD-DEPENDENT OXIDOREDUCTASE 2 FAD BINDING DOMAIN-CONTAINING PROTEIN"/>
    <property type="match status" value="1"/>
</dbReference>
<keyword evidence="3" id="KW-0274">FAD</keyword>
<dbReference type="Gene3D" id="3.50.50.60">
    <property type="entry name" value="FAD/NAD(P)-binding domain"/>
    <property type="match status" value="1"/>
</dbReference>
<dbReference type="Pfam" id="PF00890">
    <property type="entry name" value="FAD_binding_2"/>
    <property type="match status" value="1"/>
</dbReference>
<sequence>MHEPQQHFAEQGGQDTDTDVDVDVDVVVVGAGGAGLAAALAATDGGASAVVLEKEERPGGNTAASTGSVPGAGSRWQSDAGIDDSPERLTTDLLRQSGPHDAEDLVRILAEASAPLVEWLVDSHAVDLRLITDYKHVGHSVPRLHAPPSRKGHALIADLLRAAKAADVEVLTHSPVDRLVVEDGAVRGVVVSGGRSGTYTLRCRAVVLAANGFGADPELIARFAPQASGLEYLGAHGSTGEAVRWLLDLGASMGNEAAFQGYAAVASPHGSITSWTTVEHGGFLVDGNGRRIGDESAGYSGFAAEVARAEGPVHVVFDAGIRDSVAAHEEEFADLLAAGGVKEAADAAALAGILGVDAAELARTLDTVEAAASGTATDPFGRTDWGRGPLTAPYAVVKAVPALFHTQGGVQVDEHARVLGPAGPLSGVYATGGVAAGVSGRSGGSGYSSGNGLLSALGLGMLAGGHAAAHPA</sequence>
<evidence type="ECO:0000256" key="5">
    <source>
        <dbReference type="SAM" id="MobiDB-lite"/>
    </source>
</evidence>
<accession>A0A934V2X5</accession>
<feature type="region of interest" description="Disordered" evidence="5">
    <location>
        <begin position="55"/>
        <end position="86"/>
    </location>
</feature>
<proteinExistence type="predicted"/>
<dbReference type="InterPro" id="IPR003953">
    <property type="entry name" value="FAD-dep_OxRdtase_2_FAD-bd"/>
</dbReference>
<evidence type="ECO:0000256" key="1">
    <source>
        <dbReference type="ARBA" id="ARBA00001974"/>
    </source>
</evidence>
<evidence type="ECO:0000313" key="7">
    <source>
        <dbReference type="EMBL" id="MBK1783642.1"/>
    </source>
</evidence>
<keyword evidence="2" id="KW-0285">Flavoprotein</keyword>
<evidence type="ECO:0000256" key="4">
    <source>
        <dbReference type="ARBA" id="ARBA00023002"/>
    </source>
</evidence>